<organism evidence="2 3">
    <name type="scientific">Shewanella zhuhaiensis</name>
    <dbReference type="NCBI Taxonomy" id="2919576"/>
    <lineage>
        <taxon>Bacteria</taxon>
        <taxon>Pseudomonadati</taxon>
        <taxon>Pseudomonadota</taxon>
        <taxon>Gammaproteobacteria</taxon>
        <taxon>Alteromonadales</taxon>
        <taxon>Shewanellaceae</taxon>
        <taxon>Shewanella</taxon>
    </lineage>
</organism>
<keyword evidence="2" id="KW-0969">Cilium</keyword>
<dbReference type="Proteomes" id="UP001297581">
    <property type="component" value="Unassembled WGS sequence"/>
</dbReference>
<dbReference type="Gene3D" id="3.40.50.720">
    <property type="entry name" value="NAD(P)-binding Rossmann-like Domain"/>
    <property type="match status" value="1"/>
</dbReference>
<dbReference type="GO" id="GO:0016616">
    <property type="term" value="F:oxidoreductase activity, acting on the CH-OH group of donors, NAD or NADP as acceptor"/>
    <property type="evidence" value="ECO:0007669"/>
    <property type="project" value="TreeGrafter"/>
</dbReference>
<dbReference type="AlphaFoldDB" id="A0AAJ1EXE1"/>
<evidence type="ECO:0000313" key="2">
    <source>
        <dbReference type="EMBL" id="MCH4293884.1"/>
    </source>
</evidence>
<accession>A0AAJ1EXE1</accession>
<gene>
    <name evidence="2" type="ORF">MJ923_06145</name>
</gene>
<dbReference type="InterPro" id="IPR002347">
    <property type="entry name" value="SDR_fam"/>
</dbReference>
<protein>
    <submittedName>
        <fullName evidence="2">Flagellin modification protein A</fullName>
    </submittedName>
</protein>
<keyword evidence="3" id="KW-1185">Reference proteome</keyword>
<dbReference type="InterPro" id="IPR036291">
    <property type="entry name" value="NAD(P)-bd_dom_sf"/>
</dbReference>
<comment type="caution">
    <text evidence="2">The sequence shown here is derived from an EMBL/GenBank/DDBJ whole genome shotgun (WGS) entry which is preliminary data.</text>
</comment>
<dbReference type="NCBIfam" id="NF006619">
    <property type="entry name" value="PRK09186.1"/>
    <property type="match status" value="1"/>
</dbReference>
<evidence type="ECO:0000313" key="3">
    <source>
        <dbReference type="Proteomes" id="UP001297581"/>
    </source>
</evidence>
<dbReference type="PRINTS" id="PR00081">
    <property type="entry name" value="GDHRDH"/>
</dbReference>
<reference evidence="2 3" key="1">
    <citation type="submission" date="2022-02" db="EMBL/GenBank/DDBJ databases">
        <title>The genome sequence of Shewanella sp. 3B26.</title>
        <authorList>
            <person name="Du J."/>
        </authorList>
    </citation>
    <scope>NUCLEOTIDE SEQUENCE [LARGE SCALE GENOMIC DNA]</scope>
    <source>
        <strain evidence="2 3">3B26</strain>
    </source>
</reference>
<dbReference type="EMBL" id="JAKUDL010000002">
    <property type="protein sequence ID" value="MCH4293884.1"/>
    <property type="molecule type" value="Genomic_DNA"/>
</dbReference>
<comment type="similarity">
    <text evidence="1">Belongs to the short-chain dehydrogenases/reductases (SDR) family.</text>
</comment>
<keyword evidence="2" id="KW-0966">Cell projection</keyword>
<evidence type="ECO:0000256" key="1">
    <source>
        <dbReference type="ARBA" id="ARBA00006484"/>
    </source>
</evidence>
<dbReference type="PANTHER" id="PTHR42760">
    <property type="entry name" value="SHORT-CHAIN DEHYDROGENASES/REDUCTASES FAMILY MEMBER"/>
    <property type="match status" value="1"/>
</dbReference>
<dbReference type="RefSeq" id="WP_240590347.1">
    <property type="nucleotide sequence ID" value="NZ_JAKUDL010000002.1"/>
</dbReference>
<dbReference type="SUPFAM" id="SSF51735">
    <property type="entry name" value="NAD(P)-binding Rossmann-fold domains"/>
    <property type="match status" value="1"/>
</dbReference>
<name>A0AAJ1EXE1_9GAMM</name>
<sequence length="254" mass="27912">MMLEGKKIVVAGAAGLLGAQLVHKLIQQGAEVIAIDRDLASLNDKLSKSGVDINSTALQKFILDLSEESAVIKFFDSAEGITGAVNCSYPRNKNYGKHFFEVAQADFNENISLNLGSSFLFMQQCARYFEQHQTEFSLVNISSVYGVIPPKFSIYNNTKMTMPVEYAAIKSGLIHLSRYVAKYVANSKFRVNLVSPGGIFDHQPYDFLKAYKEETLGKGMLDVSDVLGSIVFLLSSMSGFVNGQNIIVDDGFSM</sequence>
<proteinExistence type="inferred from homology"/>
<keyword evidence="2" id="KW-0282">Flagellum</keyword>
<dbReference type="Pfam" id="PF13561">
    <property type="entry name" value="adh_short_C2"/>
    <property type="match status" value="1"/>
</dbReference>